<dbReference type="InterPro" id="IPR011010">
    <property type="entry name" value="DNA_brk_join_enz"/>
</dbReference>
<dbReference type="InterPro" id="IPR025269">
    <property type="entry name" value="SAM-like_dom"/>
</dbReference>
<organism evidence="4 5">
    <name type="scientific">Psychroflexus planctonicus</name>
    <dbReference type="NCBI Taxonomy" id="1526575"/>
    <lineage>
        <taxon>Bacteria</taxon>
        <taxon>Pseudomonadati</taxon>
        <taxon>Bacteroidota</taxon>
        <taxon>Flavobacteriia</taxon>
        <taxon>Flavobacteriales</taxon>
        <taxon>Flavobacteriaceae</taxon>
        <taxon>Psychroflexus</taxon>
    </lineage>
</organism>
<comment type="caution">
    <text evidence="4">The sequence shown here is derived from an EMBL/GenBank/DDBJ whole genome shotgun (WGS) entry which is preliminary data.</text>
</comment>
<evidence type="ECO:0000259" key="2">
    <source>
        <dbReference type="Pfam" id="PF13102"/>
    </source>
</evidence>
<dbReference type="Proteomes" id="UP000599179">
    <property type="component" value="Unassembled WGS sequence"/>
</dbReference>
<evidence type="ECO:0000259" key="3">
    <source>
        <dbReference type="Pfam" id="PF17293"/>
    </source>
</evidence>
<protein>
    <recommendedName>
        <fullName evidence="6">Phage integrase SAM-like domain-containing protein</fullName>
    </recommendedName>
</protein>
<evidence type="ECO:0000313" key="4">
    <source>
        <dbReference type="EMBL" id="GGE27550.1"/>
    </source>
</evidence>
<accession>A0ABQ1SEK7</accession>
<dbReference type="SUPFAM" id="SSF56349">
    <property type="entry name" value="DNA breaking-rejoining enzymes"/>
    <property type="match status" value="1"/>
</dbReference>
<evidence type="ECO:0008006" key="6">
    <source>
        <dbReference type="Google" id="ProtNLM"/>
    </source>
</evidence>
<gene>
    <name evidence="4" type="ORF">GCM10010832_05320</name>
</gene>
<dbReference type="EMBL" id="BMGM01000002">
    <property type="protein sequence ID" value="GGE27550.1"/>
    <property type="molecule type" value="Genomic_DNA"/>
</dbReference>
<feature type="domain" description="Arm DNA-binding" evidence="3">
    <location>
        <begin position="10"/>
        <end position="95"/>
    </location>
</feature>
<evidence type="ECO:0000256" key="1">
    <source>
        <dbReference type="ARBA" id="ARBA00023125"/>
    </source>
</evidence>
<sequence>MKTSNFSYLFWIRLSKTIDNTAPLYLRAKLGSRRKEISLNTRVPIDLWCNESFRALGRSPEAKHINQKIYEAIDKIEQILLEFERTNRFFSLENFKNEFTNEEAIEETMLGLFDYHDAKMEDVLAYGTLKNYKTTKKYFKDFLRLKKRSNIYVKELDYKMCIEFESYLRKQPGLNNNGLMKHMERLKKLMNFAHTLELIPSLPHESFR</sequence>
<name>A0ABQ1SEK7_9FLAO</name>
<dbReference type="Pfam" id="PF17293">
    <property type="entry name" value="Arm-DNA-bind_5"/>
    <property type="match status" value="1"/>
</dbReference>
<keyword evidence="1" id="KW-0238">DNA-binding</keyword>
<evidence type="ECO:0000313" key="5">
    <source>
        <dbReference type="Proteomes" id="UP000599179"/>
    </source>
</evidence>
<reference evidence="5" key="1">
    <citation type="journal article" date="2019" name="Int. J. Syst. Evol. Microbiol.">
        <title>The Global Catalogue of Microorganisms (GCM) 10K type strain sequencing project: providing services to taxonomists for standard genome sequencing and annotation.</title>
        <authorList>
            <consortium name="The Broad Institute Genomics Platform"/>
            <consortium name="The Broad Institute Genome Sequencing Center for Infectious Disease"/>
            <person name="Wu L."/>
            <person name="Ma J."/>
        </authorList>
    </citation>
    <scope>NUCLEOTIDE SEQUENCE [LARGE SCALE GENOMIC DNA]</scope>
    <source>
        <strain evidence="5">CGMCC 1.12931</strain>
    </source>
</reference>
<keyword evidence="5" id="KW-1185">Reference proteome</keyword>
<dbReference type="InterPro" id="IPR035386">
    <property type="entry name" value="Arm-DNA-bind_5"/>
</dbReference>
<feature type="domain" description="Phage integrase SAM-like" evidence="2">
    <location>
        <begin position="109"/>
        <end position="203"/>
    </location>
</feature>
<dbReference type="Gene3D" id="1.10.150.130">
    <property type="match status" value="1"/>
</dbReference>
<proteinExistence type="predicted"/>
<dbReference type="RefSeq" id="WP_188457544.1">
    <property type="nucleotide sequence ID" value="NZ_BMGM01000002.1"/>
</dbReference>
<dbReference type="InterPro" id="IPR010998">
    <property type="entry name" value="Integrase_recombinase_N"/>
</dbReference>
<dbReference type="Pfam" id="PF13102">
    <property type="entry name" value="Phage_int_SAM_5"/>
    <property type="match status" value="1"/>
</dbReference>